<dbReference type="SUPFAM" id="SSF55961">
    <property type="entry name" value="Bet v1-like"/>
    <property type="match status" value="1"/>
</dbReference>
<dbReference type="Gene3D" id="3.30.530.20">
    <property type="match status" value="1"/>
</dbReference>
<reference evidence="4" key="2">
    <citation type="journal article" date="2023" name="Nat. Commun.">
        <title>Cultivation of marine bacteria of the SAR202 clade.</title>
        <authorList>
            <person name="Lim Y."/>
            <person name="Seo J.H."/>
            <person name="Giovannoni S.J."/>
            <person name="Kang I."/>
            <person name="Cho J.C."/>
        </authorList>
    </citation>
    <scope>NUCLEOTIDE SEQUENCE</scope>
    <source>
        <strain evidence="4">JH1073</strain>
    </source>
</reference>
<reference evidence="5 6" key="1">
    <citation type="submission" date="2019-11" db="EMBL/GenBank/DDBJ databases">
        <authorList>
            <person name="Cho J.-C."/>
        </authorList>
    </citation>
    <scope>NUCLEOTIDE SEQUENCE [LARGE SCALE GENOMIC DNA]</scope>
    <source>
        <strain evidence="4 5">JH1073</strain>
        <strain evidence="3 6">JH702</strain>
    </source>
</reference>
<reference evidence="5" key="3">
    <citation type="submission" date="2023-06" db="EMBL/GenBank/DDBJ databases">
        <title>Pangenomics reveal diversification of enzyme families and niche specialization in globally abundant SAR202 bacteria.</title>
        <authorList>
            <person name="Saw J.H.W."/>
        </authorList>
    </citation>
    <scope>NUCLEOTIDE SEQUENCE [LARGE SCALE GENOMIC DNA]</scope>
    <source>
        <strain evidence="5">JH1073</strain>
    </source>
</reference>
<evidence type="ECO:0000313" key="5">
    <source>
        <dbReference type="Proteomes" id="UP001219901"/>
    </source>
</evidence>
<evidence type="ECO:0000313" key="6">
    <source>
        <dbReference type="Proteomes" id="UP001321249"/>
    </source>
</evidence>
<evidence type="ECO:0000259" key="2">
    <source>
        <dbReference type="Pfam" id="PF08327"/>
    </source>
</evidence>
<evidence type="ECO:0000256" key="1">
    <source>
        <dbReference type="ARBA" id="ARBA00006817"/>
    </source>
</evidence>
<organism evidence="4 5">
    <name type="scientific">Candidatus Lucifugimonas marina</name>
    <dbReference type="NCBI Taxonomy" id="3038979"/>
    <lineage>
        <taxon>Bacteria</taxon>
        <taxon>Bacillati</taxon>
        <taxon>Chloroflexota</taxon>
        <taxon>Dehalococcoidia</taxon>
        <taxon>SAR202 cluster</taxon>
        <taxon>Candidatus Lucifugimonadales</taxon>
        <taxon>Candidatus Lucifugimonadaceae</taxon>
        <taxon>Candidatus Lucifugimonas</taxon>
    </lineage>
</organism>
<dbReference type="EMBL" id="WMBE01000001">
    <property type="protein sequence ID" value="MDG0865857.1"/>
    <property type="molecule type" value="Genomic_DNA"/>
</dbReference>
<dbReference type="Pfam" id="PF08327">
    <property type="entry name" value="AHSA1"/>
    <property type="match status" value="1"/>
</dbReference>
<dbReference type="RefSeq" id="WP_342823080.1">
    <property type="nucleotide sequence ID" value="NZ_CP046146.1"/>
</dbReference>
<dbReference type="Proteomes" id="UP001219901">
    <property type="component" value="Chromosome"/>
</dbReference>
<dbReference type="EMBL" id="CP046147">
    <property type="protein sequence ID" value="WFG39410.1"/>
    <property type="molecule type" value="Genomic_DNA"/>
</dbReference>
<dbReference type="Proteomes" id="UP001321249">
    <property type="component" value="Unassembled WGS sequence"/>
</dbReference>
<evidence type="ECO:0000313" key="4">
    <source>
        <dbReference type="EMBL" id="WFG39410.1"/>
    </source>
</evidence>
<keyword evidence="5" id="KW-1185">Reference proteome</keyword>
<dbReference type="InterPro" id="IPR013538">
    <property type="entry name" value="ASHA1/2-like_C"/>
</dbReference>
<accession>A0AAJ6CV27</accession>
<proteinExistence type="inferred from homology"/>
<sequence>MKRFTVTTELPVPPKTVYDAWLDSEAHSGMTQSPETASNEIAGIFTAHDGYINGINLELEDGRRILQTWRTDQFEDTDPDSSVEIVVKEIPTGTLLTLNHWNVPDDQAEGYQSGWQDFYFDPMLEYFSNNG</sequence>
<evidence type="ECO:0000313" key="3">
    <source>
        <dbReference type="EMBL" id="MDG0865857.1"/>
    </source>
</evidence>
<dbReference type="AlphaFoldDB" id="A0AAJ6CV27"/>
<comment type="similarity">
    <text evidence="1">Belongs to the AHA1 family.</text>
</comment>
<dbReference type="InterPro" id="IPR023393">
    <property type="entry name" value="START-like_dom_sf"/>
</dbReference>
<name>A0AAJ6CV27_9CHLR</name>
<gene>
    <name evidence="3" type="ORF">GKO46_02065</name>
    <name evidence="4" type="ORF">GKO48_07195</name>
</gene>
<feature type="domain" description="Activator of Hsp90 ATPase homologue 1/2-like C-terminal" evidence="2">
    <location>
        <begin position="12"/>
        <end position="126"/>
    </location>
</feature>
<protein>
    <recommendedName>
        <fullName evidence="2">Activator of Hsp90 ATPase homologue 1/2-like C-terminal domain-containing protein</fullName>
    </recommendedName>
</protein>